<dbReference type="GO" id="GO:0005886">
    <property type="term" value="C:plasma membrane"/>
    <property type="evidence" value="ECO:0000318"/>
    <property type="project" value="GO_Central"/>
</dbReference>
<dbReference type="InterPro" id="IPR036938">
    <property type="entry name" value="PAP2/HPO_sf"/>
</dbReference>
<accession>A0A8R1YQ53</accession>
<keyword evidence="5" id="KW-0472">Membrane</keyword>
<sequence length="315" mass="35372">EESHSERERKDVMTSQKIFRLNPLAILGNFATLYGVAFLTVLIPEAFGVRQRGFYCDDASIQHPFYDHTIPMGKMTLAILALFFVIPLLTELLVERSESSSVSYRWRKFSVPTFLVQALVIFGYAHIGLVLQVALTQWAKYGFGRLRPHFMDVCKPIGYVCAEPSQCITNYTCSGTDSHKMYETRLSFFSGHSSTAIYAAVFLAVRSKNQMMMKSFITHQIYLESRLTPRNLLAGARRPVQISLILAALIVCATRVTDNFHHPSDVVVGIAFGLAVAVATASNLAGLCSYSLRPVREPEGRRIFAKFITRGDRKR</sequence>
<dbReference type="OrthoDB" id="8907274at2759"/>
<comment type="similarity">
    <text evidence="2">Belongs to the PA-phosphatase related phosphoesterase family.</text>
</comment>
<keyword evidence="3" id="KW-0812">Transmembrane</keyword>
<evidence type="ECO:0000313" key="7">
    <source>
        <dbReference type="Proteomes" id="UP000005239"/>
    </source>
</evidence>
<evidence type="ECO:0000313" key="6">
    <source>
        <dbReference type="EnsemblMetazoa" id="PPA25824.1"/>
    </source>
</evidence>
<dbReference type="SMART" id="SM00014">
    <property type="entry name" value="acidPPc"/>
    <property type="match status" value="1"/>
</dbReference>
<keyword evidence="4" id="KW-1133">Transmembrane helix</keyword>
<dbReference type="PANTHER" id="PTHR10165:SF103">
    <property type="entry name" value="PHOSPHOLIPID PHOSPHATASE HOMOLOG 1.2 HOMOLOG"/>
    <property type="match status" value="1"/>
</dbReference>
<dbReference type="Proteomes" id="UP000005239">
    <property type="component" value="Unassembled WGS sequence"/>
</dbReference>
<gene>
    <name evidence="6" type="primary">WBGene00115378</name>
</gene>
<dbReference type="Gene3D" id="1.20.144.10">
    <property type="entry name" value="Phosphatidic acid phosphatase type 2/haloperoxidase"/>
    <property type="match status" value="1"/>
</dbReference>
<keyword evidence="7" id="KW-1185">Reference proteome</keyword>
<protein>
    <submittedName>
        <fullName evidence="6">AcidPPc domain-containing protein</fullName>
    </submittedName>
</protein>
<dbReference type="SUPFAM" id="SSF48317">
    <property type="entry name" value="Acid phosphatase/Vanadium-dependent haloperoxidase"/>
    <property type="match status" value="1"/>
</dbReference>
<organism evidence="6 7">
    <name type="scientific">Pristionchus pacificus</name>
    <name type="common">Parasitic nematode worm</name>
    <dbReference type="NCBI Taxonomy" id="54126"/>
    <lineage>
        <taxon>Eukaryota</taxon>
        <taxon>Metazoa</taxon>
        <taxon>Ecdysozoa</taxon>
        <taxon>Nematoda</taxon>
        <taxon>Chromadorea</taxon>
        <taxon>Rhabditida</taxon>
        <taxon>Rhabditina</taxon>
        <taxon>Diplogasteromorpha</taxon>
        <taxon>Diplogasteroidea</taxon>
        <taxon>Neodiplogasteridae</taxon>
        <taxon>Pristionchus</taxon>
    </lineage>
</organism>
<reference evidence="7" key="1">
    <citation type="journal article" date="2008" name="Nat. Genet.">
        <title>The Pristionchus pacificus genome provides a unique perspective on nematode lifestyle and parasitism.</title>
        <authorList>
            <person name="Dieterich C."/>
            <person name="Clifton S.W."/>
            <person name="Schuster L.N."/>
            <person name="Chinwalla A."/>
            <person name="Delehaunty K."/>
            <person name="Dinkelacker I."/>
            <person name="Fulton L."/>
            <person name="Fulton R."/>
            <person name="Godfrey J."/>
            <person name="Minx P."/>
            <person name="Mitreva M."/>
            <person name="Roeseler W."/>
            <person name="Tian H."/>
            <person name="Witte H."/>
            <person name="Yang S.P."/>
            <person name="Wilson R.K."/>
            <person name="Sommer R.J."/>
        </authorList>
    </citation>
    <scope>NUCLEOTIDE SEQUENCE [LARGE SCALE GENOMIC DNA]</scope>
    <source>
        <strain evidence="7">PS312</strain>
    </source>
</reference>
<evidence type="ECO:0000256" key="2">
    <source>
        <dbReference type="ARBA" id="ARBA00008816"/>
    </source>
</evidence>
<dbReference type="GO" id="GO:0008195">
    <property type="term" value="F:phosphatidate phosphatase activity"/>
    <property type="evidence" value="ECO:0000318"/>
    <property type="project" value="GO_Central"/>
</dbReference>
<reference evidence="6" key="2">
    <citation type="submission" date="2022-06" db="UniProtKB">
        <authorList>
            <consortium name="EnsemblMetazoa"/>
        </authorList>
    </citation>
    <scope>IDENTIFICATION</scope>
    <source>
        <strain evidence="6">PS312</strain>
    </source>
</reference>
<dbReference type="Pfam" id="PF01569">
    <property type="entry name" value="PAP2"/>
    <property type="match status" value="1"/>
</dbReference>
<evidence type="ECO:0000256" key="5">
    <source>
        <dbReference type="ARBA" id="ARBA00023136"/>
    </source>
</evidence>
<comment type="subcellular location">
    <subcellularLocation>
        <location evidence="1">Membrane</location>
        <topology evidence="1">Multi-pass membrane protein</topology>
    </subcellularLocation>
</comment>
<evidence type="ECO:0000256" key="3">
    <source>
        <dbReference type="ARBA" id="ARBA00022692"/>
    </source>
</evidence>
<dbReference type="EnsemblMetazoa" id="PPA25824.1">
    <property type="protein sequence ID" value="PPA25824.1"/>
    <property type="gene ID" value="WBGene00115378"/>
</dbReference>
<proteinExistence type="inferred from homology"/>
<dbReference type="GO" id="GO:0007165">
    <property type="term" value="P:signal transduction"/>
    <property type="evidence" value="ECO:0000318"/>
    <property type="project" value="GO_Central"/>
</dbReference>
<dbReference type="InterPro" id="IPR043216">
    <property type="entry name" value="PAP-like"/>
</dbReference>
<dbReference type="GO" id="GO:0046839">
    <property type="term" value="P:phospholipid dephosphorylation"/>
    <property type="evidence" value="ECO:0000318"/>
    <property type="project" value="GO_Central"/>
</dbReference>
<evidence type="ECO:0000256" key="4">
    <source>
        <dbReference type="ARBA" id="ARBA00022989"/>
    </source>
</evidence>
<dbReference type="AlphaFoldDB" id="A0A2A6CLD9"/>
<dbReference type="InterPro" id="IPR000326">
    <property type="entry name" value="PAP2/HPO"/>
</dbReference>
<dbReference type="GO" id="GO:0006644">
    <property type="term" value="P:phospholipid metabolic process"/>
    <property type="evidence" value="ECO:0000318"/>
    <property type="project" value="GO_Central"/>
</dbReference>
<name>A0A2A6CLD9_PRIPA</name>
<evidence type="ECO:0000256" key="1">
    <source>
        <dbReference type="ARBA" id="ARBA00004141"/>
    </source>
</evidence>
<accession>A0A2A6CLD9</accession>
<dbReference type="PANTHER" id="PTHR10165">
    <property type="entry name" value="LIPID PHOSPHATE PHOSPHATASE"/>
    <property type="match status" value="1"/>
</dbReference>